<feature type="region of interest" description="Disordered" evidence="1">
    <location>
        <begin position="414"/>
        <end position="436"/>
    </location>
</feature>
<evidence type="ECO:0000256" key="2">
    <source>
        <dbReference type="SAM" id="Phobius"/>
    </source>
</evidence>
<sequence length="634" mass="66694">MFNKSYKKEISAIEDLIKAKVYVNQERCEELRKLKEDLWQPDAELPDEPCTLLCINLSQEILDALGGLPGFTMQIERLSGGQSDPNYKVDRKRFAKLFTGDALRKANTAAVIHQLGSQDDLLTKMDRRVIAMSLLNQLPVLAIATLASPSPATEAPAPVANNAASEDCGNSDPAGDSCCKGDDHDEGKEVKDSGVGVAADASGCGGLHALPAASAASGGTWPVFFIPHADHVGPLKQWLISELPRVRALSSAVRQQLHERLDHLGRINAPLHFLKRASVALVPFGVLTVNFLGVVRLMATMLQLAGMRGDTSANKALGLLGAQNAAMVTGIDSMGDIYSFAVFATVLADLQGMGLVEAAEAMDVVDGLTLGSIGVVTGAVSALGAYLTRPLVVRSATDFLAGLQTMHVLNPAMRRASVKREKKPPKQRGWGRKGKKAADVAAAAADAVTGAAAAGVTKEEAGAEEDRRPSEEDADGCMGTDDSPSDVEEPSAATYAVVAAAGTEEGVTAGGGGLSRAELRQQAAAQRQAAAEAKRAEKEAKAAAKAAAKAERKAARLAEKERRRQEKQEEKERRAAEKAAAAQARAEEKAAAAQRRTEEKAAAAQRRVAARQAKEGLVEQAAQGVKEETVAIAG</sequence>
<feature type="compositionally biased region" description="Low complexity" evidence="1">
    <location>
        <begin position="151"/>
        <end position="160"/>
    </location>
</feature>
<comment type="caution">
    <text evidence="3">The sequence shown here is derived from an EMBL/GenBank/DDBJ whole genome shotgun (WGS) entry which is preliminary data.</text>
</comment>
<feature type="region of interest" description="Disordered" evidence="1">
    <location>
        <begin position="453"/>
        <end position="490"/>
    </location>
</feature>
<feature type="region of interest" description="Disordered" evidence="1">
    <location>
        <begin position="508"/>
        <end position="608"/>
    </location>
</feature>
<accession>A0AAD3DFT8</accession>
<evidence type="ECO:0000256" key="1">
    <source>
        <dbReference type="SAM" id="MobiDB-lite"/>
    </source>
</evidence>
<feature type="compositionally biased region" description="Basic residues" evidence="1">
    <location>
        <begin position="416"/>
        <end position="435"/>
    </location>
</feature>
<proteinExistence type="predicted"/>
<evidence type="ECO:0000313" key="3">
    <source>
        <dbReference type="EMBL" id="GFR39597.1"/>
    </source>
</evidence>
<feature type="compositionally biased region" description="Low complexity" evidence="1">
    <location>
        <begin position="520"/>
        <end position="531"/>
    </location>
</feature>
<protein>
    <submittedName>
        <fullName evidence="3">Uncharacterized protein</fullName>
    </submittedName>
</protein>
<dbReference type="EMBL" id="BMAR01000001">
    <property type="protein sequence ID" value="GFR39597.1"/>
    <property type="molecule type" value="Genomic_DNA"/>
</dbReference>
<feature type="region of interest" description="Disordered" evidence="1">
    <location>
        <begin position="151"/>
        <end position="190"/>
    </location>
</feature>
<keyword evidence="2" id="KW-0472">Membrane</keyword>
<name>A0AAD3DFT8_9CHLO</name>
<feature type="non-terminal residue" evidence="3">
    <location>
        <position position="634"/>
    </location>
</feature>
<keyword evidence="2" id="KW-0812">Transmembrane</keyword>
<gene>
    <name evidence="3" type="ORF">Agub_g57</name>
</gene>
<dbReference type="Proteomes" id="UP001054857">
    <property type="component" value="Unassembled WGS sequence"/>
</dbReference>
<feature type="compositionally biased region" description="Basic and acidic residues" evidence="1">
    <location>
        <begin position="457"/>
        <end position="471"/>
    </location>
</feature>
<dbReference type="AlphaFoldDB" id="A0AAD3DFT8"/>
<feature type="compositionally biased region" description="Basic and acidic residues" evidence="1">
    <location>
        <begin position="179"/>
        <end position="190"/>
    </location>
</feature>
<organism evidence="3 4">
    <name type="scientific">Astrephomene gubernaculifera</name>
    <dbReference type="NCBI Taxonomy" id="47775"/>
    <lineage>
        <taxon>Eukaryota</taxon>
        <taxon>Viridiplantae</taxon>
        <taxon>Chlorophyta</taxon>
        <taxon>core chlorophytes</taxon>
        <taxon>Chlorophyceae</taxon>
        <taxon>CS clade</taxon>
        <taxon>Chlamydomonadales</taxon>
        <taxon>Astrephomenaceae</taxon>
        <taxon>Astrephomene</taxon>
    </lineage>
</organism>
<keyword evidence="2" id="KW-1133">Transmembrane helix</keyword>
<keyword evidence="4" id="KW-1185">Reference proteome</keyword>
<reference evidence="3 4" key="1">
    <citation type="journal article" date="2021" name="Sci. Rep.">
        <title>Genome sequencing of the multicellular alga Astrephomene provides insights into convergent evolution of germ-soma differentiation.</title>
        <authorList>
            <person name="Yamashita S."/>
            <person name="Yamamoto K."/>
            <person name="Matsuzaki R."/>
            <person name="Suzuki S."/>
            <person name="Yamaguchi H."/>
            <person name="Hirooka S."/>
            <person name="Minakuchi Y."/>
            <person name="Miyagishima S."/>
            <person name="Kawachi M."/>
            <person name="Toyoda A."/>
            <person name="Nozaki H."/>
        </authorList>
    </citation>
    <scope>NUCLEOTIDE SEQUENCE [LARGE SCALE GENOMIC DNA]</scope>
    <source>
        <strain evidence="3 4">NIES-4017</strain>
    </source>
</reference>
<evidence type="ECO:0000313" key="4">
    <source>
        <dbReference type="Proteomes" id="UP001054857"/>
    </source>
</evidence>
<feature type="compositionally biased region" description="Basic and acidic residues" evidence="1">
    <location>
        <begin position="585"/>
        <end position="601"/>
    </location>
</feature>
<feature type="transmembrane region" description="Helical" evidence="2">
    <location>
        <begin position="279"/>
        <end position="299"/>
    </location>
</feature>
<feature type="compositionally biased region" description="Basic and acidic residues" evidence="1">
    <location>
        <begin position="532"/>
        <end position="577"/>
    </location>
</feature>